<protein>
    <submittedName>
        <fullName evidence="2">Uncharacterized protein</fullName>
    </submittedName>
</protein>
<feature type="compositionally biased region" description="Low complexity" evidence="1">
    <location>
        <begin position="32"/>
        <end position="47"/>
    </location>
</feature>
<evidence type="ECO:0000313" key="3">
    <source>
        <dbReference type="EMBL" id="QUO42173.1"/>
    </source>
</evidence>
<reference evidence="2 4" key="1">
    <citation type="submission" date="2020-12" db="EMBL/GenBank/DDBJ databases">
        <title>strain FJAT-54423T represents a novel species of the genus Brevibacillus.</title>
        <authorList>
            <person name="Tang R."/>
        </authorList>
    </citation>
    <scope>NUCLEOTIDE SEQUENCE [LARGE SCALE GENOMIC DNA]</scope>
    <source>
        <strain evidence="2 4">FJAT-54423</strain>
    </source>
</reference>
<gene>
    <name evidence="2" type="ORF">JD108_03865</name>
    <name evidence="3" type="ORF">KDJ56_03865</name>
</gene>
<proteinExistence type="predicted"/>
<reference evidence="3" key="2">
    <citation type="submission" date="2021-04" db="EMBL/GenBank/DDBJ databases">
        <title>Brevibacillus composti FJAT-54423, complete genome.</title>
        <authorList>
            <person name="Tang R."/>
        </authorList>
    </citation>
    <scope>NUCLEOTIDE SEQUENCE</scope>
    <source>
        <strain evidence="3">FJAT-54424</strain>
    </source>
</reference>
<evidence type="ECO:0000313" key="4">
    <source>
        <dbReference type="Proteomes" id="UP000595847"/>
    </source>
</evidence>
<dbReference type="EMBL" id="CP066308">
    <property type="protein sequence ID" value="QQE75087.1"/>
    <property type="molecule type" value="Genomic_DNA"/>
</dbReference>
<evidence type="ECO:0000313" key="5">
    <source>
        <dbReference type="Proteomes" id="UP000677234"/>
    </source>
</evidence>
<evidence type="ECO:0000256" key="1">
    <source>
        <dbReference type="SAM" id="MobiDB-lite"/>
    </source>
</evidence>
<evidence type="ECO:0000313" key="2">
    <source>
        <dbReference type="EMBL" id="QQE75087.1"/>
    </source>
</evidence>
<accession>A0A7T5EM60</accession>
<sequence>MEQPNKPQDGVEETKKVSLAEAAKRMLEQKKQAQQGAKGQQKHQMAGNQTMKSQQTKKISNQRRKMGV</sequence>
<name>A0A7T5EM60_9BACL</name>
<organism evidence="2 4">
    <name type="scientific">Brevibacillus composti</name>
    <dbReference type="NCBI Taxonomy" id="2796470"/>
    <lineage>
        <taxon>Bacteria</taxon>
        <taxon>Bacillati</taxon>
        <taxon>Bacillota</taxon>
        <taxon>Bacilli</taxon>
        <taxon>Bacillales</taxon>
        <taxon>Paenibacillaceae</taxon>
        <taxon>Brevibacillus</taxon>
    </lineage>
</organism>
<feature type="region of interest" description="Disordered" evidence="1">
    <location>
        <begin position="1"/>
        <end position="68"/>
    </location>
</feature>
<feature type="compositionally biased region" description="Basic and acidic residues" evidence="1">
    <location>
        <begin position="12"/>
        <end position="31"/>
    </location>
</feature>
<dbReference type="AlphaFoldDB" id="A0A7T5EM60"/>
<dbReference type="KEGG" id="bcop:JD108_03865"/>
<feature type="compositionally biased region" description="Polar residues" evidence="1">
    <location>
        <begin position="48"/>
        <end position="59"/>
    </location>
</feature>
<dbReference type="RefSeq" id="WP_198828620.1">
    <property type="nucleotide sequence ID" value="NZ_CP066308.1"/>
</dbReference>
<keyword evidence="5" id="KW-1185">Reference proteome</keyword>
<dbReference type="EMBL" id="CP073708">
    <property type="protein sequence ID" value="QUO42173.1"/>
    <property type="molecule type" value="Genomic_DNA"/>
</dbReference>
<dbReference type="Proteomes" id="UP000595847">
    <property type="component" value="Chromosome"/>
</dbReference>
<dbReference type="Proteomes" id="UP000677234">
    <property type="component" value="Chromosome"/>
</dbReference>